<feature type="region of interest" description="Disordered" evidence="1">
    <location>
        <begin position="1"/>
        <end position="46"/>
    </location>
</feature>
<gene>
    <name evidence="2" type="ORF">Pla110_00510</name>
</gene>
<proteinExistence type="predicted"/>
<feature type="compositionally biased region" description="Acidic residues" evidence="1">
    <location>
        <begin position="111"/>
        <end position="161"/>
    </location>
</feature>
<feature type="compositionally biased region" description="Basic and acidic residues" evidence="1">
    <location>
        <begin position="7"/>
        <end position="16"/>
    </location>
</feature>
<evidence type="ECO:0000313" key="3">
    <source>
        <dbReference type="Proteomes" id="UP000317178"/>
    </source>
</evidence>
<dbReference type="EMBL" id="CP036281">
    <property type="protein sequence ID" value="QDU78350.1"/>
    <property type="molecule type" value="Genomic_DNA"/>
</dbReference>
<dbReference type="KEGG" id="plon:Pla110_00510"/>
<name>A0A518CGK4_9PLAN</name>
<reference evidence="2 3" key="1">
    <citation type="submission" date="2019-02" db="EMBL/GenBank/DDBJ databases">
        <title>Deep-cultivation of Planctomycetes and their phenomic and genomic characterization uncovers novel biology.</title>
        <authorList>
            <person name="Wiegand S."/>
            <person name="Jogler M."/>
            <person name="Boedeker C."/>
            <person name="Pinto D."/>
            <person name="Vollmers J."/>
            <person name="Rivas-Marin E."/>
            <person name="Kohn T."/>
            <person name="Peeters S.H."/>
            <person name="Heuer A."/>
            <person name="Rast P."/>
            <person name="Oberbeckmann S."/>
            <person name="Bunk B."/>
            <person name="Jeske O."/>
            <person name="Meyerdierks A."/>
            <person name="Storesund J.E."/>
            <person name="Kallscheuer N."/>
            <person name="Luecker S."/>
            <person name="Lage O.M."/>
            <person name="Pohl T."/>
            <person name="Merkel B.J."/>
            <person name="Hornburger P."/>
            <person name="Mueller R.-W."/>
            <person name="Bruemmer F."/>
            <person name="Labrenz M."/>
            <person name="Spormann A.M."/>
            <person name="Op den Camp H."/>
            <person name="Overmann J."/>
            <person name="Amann R."/>
            <person name="Jetten M.S.M."/>
            <person name="Mascher T."/>
            <person name="Medema M.H."/>
            <person name="Devos D.P."/>
            <person name="Kaster A.-K."/>
            <person name="Ovreas L."/>
            <person name="Rohde M."/>
            <person name="Galperin M.Y."/>
            <person name="Jogler C."/>
        </authorList>
    </citation>
    <scope>NUCLEOTIDE SEQUENCE [LARGE SCALE GENOMIC DNA]</scope>
    <source>
        <strain evidence="2 3">Pla110</strain>
    </source>
</reference>
<feature type="region of interest" description="Disordered" evidence="1">
    <location>
        <begin position="91"/>
        <end position="161"/>
    </location>
</feature>
<keyword evidence="3" id="KW-1185">Reference proteome</keyword>
<feature type="compositionally biased region" description="Basic residues" evidence="1">
    <location>
        <begin position="24"/>
        <end position="46"/>
    </location>
</feature>
<protein>
    <submittedName>
        <fullName evidence="2">Uncharacterized protein</fullName>
    </submittedName>
</protein>
<evidence type="ECO:0000313" key="2">
    <source>
        <dbReference type="EMBL" id="QDU78350.1"/>
    </source>
</evidence>
<organism evidence="2 3">
    <name type="scientific">Polystyrenella longa</name>
    <dbReference type="NCBI Taxonomy" id="2528007"/>
    <lineage>
        <taxon>Bacteria</taxon>
        <taxon>Pseudomonadati</taxon>
        <taxon>Planctomycetota</taxon>
        <taxon>Planctomycetia</taxon>
        <taxon>Planctomycetales</taxon>
        <taxon>Planctomycetaceae</taxon>
        <taxon>Polystyrenella</taxon>
    </lineage>
</organism>
<sequence length="161" mass="17896">MARKTASRMDLRREAEAAEAQGVTKKKAKKKKATRKKATRKSAKAAVRRRLVWGVFSGSLKEEARFPYDQREAAEEKLEALRARSTKKLFFIQPIKEPIGDETPAAAETETAPEEDDVQDVTPETDEANSDDDSSDDEDLELEDGEGDDADSDDDDDSSDD</sequence>
<dbReference type="Proteomes" id="UP000317178">
    <property type="component" value="Chromosome"/>
</dbReference>
<feature type="compositionally biased region" description="Low complexity" evidence="1">
    <location>
        <begin position="101"/>
        <end position="110"/>
    </location>
</feature>
<accession>A0A518CGK4</accession>
<dbReference type="RefSeq" id="WP_231742785.1">
    <property type="nucleotide sequence ID" value="NZ_CP036281.1"/>
</dbReference>
<dbReference type="AlphaFoldDB" id="A0A518CGK4"/>
<evidence type="ECO:0000256" key="1">
    <source>
        <dbReference type="SAM" id="MobiDB-lite"/>
    </source>
</evidence>